<name>A0A0E9S333_ANGAN</name>
<dbReference type="EMBL" id="GBXM01073497">
    <property type="protein sequence ID" value="JAH35080.1"/>
    <property type="molecule type" value="Transcribed_RNA"/>
</dbReference>
<evidence type="ECO:0000313" key="1">
    <source>
        <dbReference type="EMBL" id="JAH35080.1"/>
    </source>
</evidence>
<sequence>MINKRSSLLPAVLPSKAEAIRPLETKSQDEAMPLVAKLQTTASYF</sequence>
<accession>A0A0E9S333</accession>
<organism evidence="1">
    <name type="scientific">Anguilla anguilla</name>
    <name type="common">European freshwater eel</name>
    <name type="synonym">Muraena anguilla</name>
    <dbReference type="NCBI Taxonomy" id="7936"/>
    <lineage>
        <taxon>Eukaryota</taxon>
        <taxon>Metazoa</taxon>
        <taxon>Chordata</taxon>
        <taxon>Craniata</taxon>
        <taxon>Vertebrata</taxon>
        <taxon>Euteleostomi</taxon>
        <taxon>Actinopterygii</taxon>
        <taxon>Neopterygii</taxon>
        <taxon>Teleostei</taxon>
        <taxon>Anguilliformes</taxon>
        <taxon>Anguillidae</taxon>
        <taxon>Anguilla</taxon>
    </lineage>
</organism>
<proteinExistence type="predicted"/>
<reference evidence="1" key="2">
    <citation type="journal article" date="2015" name="Fish Shellfish Immunol.">
        <title>Early steps in the European eel (Anguilla anguilla)-Vibrio vulnificus interaction in the gills: Role of the RtxA13 toxin.</title>
        <authorList>
            <person name="Callol A."/>
            <person name="Pajuelo D."/>
            <person name="Ebbesson L."/>
            <person name="Teles M."/>
            <person name="MacKenzie S."/>
            <person name="Amaro C."/>
        </authorList>
    </citation>
    <scope>NUCLEOTIDE SEQUENCE</scope>
</reference>
<dbReference type="AlphaFoldDB" id="A0A0E9S333"/>
<reference evidence="1" key="1">
    <citation type="submission" date="2014-11" db="EMBL/GenBank/DDBJ databases">
        <authorList>
            <person name="Amaro Gonzalez C."/>
        </authorList>
    </citation>
    <scope>NUCLEOTIDE SEQUENCE</scope>
</reference>
<protein>
    <submittedName>
        <fullName evidence="1">Uncharacterized protein</fullName>
    </submittedName>
</protein>